<proteinExistence type="predicted"/>
<organism evidence="1 2">
    <name type="scientific">Polarella glacialis</name>
    <name type="common">Dinoflagellate</name>
    <dbReference type="NCBI Taxonomy" id="89957"/>
    <lineage>
        <taxon>Eukaryota</taxon>
        <taxon>Sar</taxon>
        <taxon>Alveolata</taxon>
        <taxon>Dinophyceae</taxon>
        <taxon>Suessiales</taxon>
        <taxon>Suessiaceae</taxon>
        <taxon>Polarella</taxon>
    </lineage>
</organism>
<dbReference type="EMBL" id="CAJNNW010006943">
    <property type="protein sequence ID" value="CAE8648788.1"/>
    <property type="molecule type" value="Genomic_DNA"/>
</dbReference>
<reference evidence="1" key="1">
    <citation type="submission" date="2021-02" db="EMBL/GenBank/DDBJ databases">
        <authorList>
            <person name="Dougan E. K."/>
            <person name="Rhodes N."/>
            <person name="Thang M."/>
            <person name="Chan C."/>
        </authorList>
    </citation>
    <scope>NUCLEOTIDE SEQUENCE</scope>
</reference>
<dbReference type="AlphaFoldDB" id="A0A813IDG8"/>
<evidence type="ECO:0000313" key="1">
    <source>
        <dbReference type="EMBL" id="CAE8648788.1"/>
    </source>
</evidence>
<dbReference type="InterPro" id="IPR036397">
    <property type="entry name" value="RNaseH_sf"/>
</dbReference>
<sequence>MAPHMTPEELDCAIQMQHDGVGVVKIHERLSAKRVKKGVAATDLTSVRKALKGKTFKRGRKETRGRKRALKPTAAKKINTVRKKLIKDAKGMREVHWKDILKAARVTVISTTASRYLKEAGLEVKWQKPREKPLRQPEHEQERMEVCGRWRRYPSNYFTDTADLIMDNKLFRIPTFERARQYAKMQKVRGHLRLRSEGLEPGFTKPSSKKHMMNFGGSALVCAGLINCRVKLWHYLPKGRWNGEVGAATYRGPIYRALKHYRGEKAEYKVIEDNDPSGYKCKVAVAAKKELGIKAVQFPRYSPDLNPLDYSLWDEA</sequence>
<dbReference type="Proteomes" id="UP000626109">
    <property type="component" value="Unassembled WGS sequence"/>
</dbReference>
<protein>
    <recommendedName>
        <fullName evidence="3">Tc1-like transposase DDE domain-containing protein</fullName>
    </recommendedName>
</protein>
<dbReference type="Gene3D" id="3.30.420.10">
    <property type="entry name" value="Ribonuclease H-like superfamily/Ribonuclease H"/>
    <property type="match status" value="1"/>
</dbReference>
<gene>
    <name evidence="1" type="ORF">PGLA2088_LOCUS6871</name>
</gene>
<evidence type="ECO:0000313" key="2">
    <source>
        <dbReference type="Proteomes" id="UP000626109"/>
    </source>
</evidence>
<evidence type="ECO:0008006" key="3">
    <source>
        <dbReference type="Google" id="ProtNLM"/>
    </source>
</evidence>
<dbReference type="GO" id="GO:0003676">
    <property type="term" value="F:nucleic acid binding"/>
    <property type="evidence" value="ECO:0007669"/>
    <property type="project" value="InterPro"/>
</dbReference>
<comment type="caution">
    <text evidence="1">The sequence shown here is derived from an EMBL/GenBank/DDBJ whole genome shotgun (WGS) entry which is preliminary data.</text>
</comment>
<accession>A0A813IDG8</accession>
<name>A0A813IDG8_POLGL</name>